<evidence type="ECO:0000256" key="5">
    <source>
        <dbReference type="PIRSR" id="PIRSR602401-1"/>
    </source>
</evidence>
<evidence type="ECO:0000256" key="4">
    <source>
        <dbReference type="ARBA" id="ARBA00023004"/>
    </source>
</evidence>
<keyword evidence="6" id="KW-1133">Transmembrane helix</keyword>
<evidence type="ECO:0000313" key="8">
    <source>
        <dbReference type="Proteomes" id="UP001633002"/>
    </source>
</evidence>
<evidence type="ECO:0000256" key="2">
    <source>
        <dbReference type="ARBA" id="ARBA00022723"/>
    </source>
</evidence>
<sequence length="523" mass="60241">MPDSAGNTLLVLGLATCVLVYLWIYRWRQGGRVGPKAWPLIGSLLEIRANAHRVHDWMYDYMSKSPTGTFSFKLPPYRFISVGRPDNVEYILKTNFSNYIKGPMFQQHYEDLMGNGIFVADGDVWRQHRKIASYEFSSEKLRESSTEVYRVYALHLMLFLETIADSERQVDIQDLFLRMTMGSICKIAFGVDQHMLSPELPEFEFATVFDTLTMLTVKRSLDPFWKVKRKLNVGREKKFRALRPVVEKFTYDVIRLRRAELAELEAMGKTLEKQDLLSRFMSAKDANGESLSDKVLRDAVLNFLIAGRDTSASTLSWFVYLLCVNPEVAKRCFQEIQEVFGDEQNDLGQGTDRFYQFGKLLTYESLGRLHYLHAAISETLRLYPPVARSSKVASNQSPDSKHAVKDDILPDGTVVKAGERVVYVPYSMGRLELVWGPDAWKYRPERWLKDGCYKAESPFKFSVFQAGPRICLGKDTAYLQMLMTSAMFIRWFHFELVPNQSVTYKVSLILAIKNGLKVFARHR</sequence>
<dbReference type="SUPFAM" id="SSF48264">
    <property type="entry name" value="Cytochrome P450"/>
    <property type="match status" value="1"/>
</dbReference>
<dbReference type="Gene3D" id="1.10.630.10">
    <property type="entry name" value="Cytochrome P450"/>
    <property type="match status" value="1"/>
</dbReference>
<keyword evidence="6" id="KW-0812">Transmembrane</keyword>
<dbReference type="PRINTS" id="PR00463">
    <property type="entry name" value="EP450I"/>
</dbReference>
<keyword evidence="2 5" id="KW-0479">Metal-binding</keyword>
<comment type="caution">
    <text evidence="7">The sequence shown here is derived from an EMBL/GenBank/DDBJ whole genome shotgun (WGS) entry which is preliminary data.</text>
</comment>
<proteinExistence type="inferred from homology"/>
<dbReference type="CDD" id="cd11064">
    <property type="entry name" value="CYP86A"/>
    <property type="match status" value="1"/>
</dbReference>
<feature type="binding site" description="axial binding residue" evidence="5">
    <location>
        <position position="471"/>
    </location>
    <ligand>
        <name>heme</name>
        <dbReference type="ChEBI" id="CHEBI:30413"/>
    </ligand>
    <ligandPart>
        <name>Fe</name>
        <dbReference type="ChEBI" id="CHEBI:18248"/>
    </ligandPart>
</feature>
<keyword evidence="8" id="KW-1185">Reference proteome</keyword>
<dbReference type="AlphaFoldDB" id="A0ABD3GZX7"/>
<feature type="transmembrane region" description="Helical" evidence="6">
    <location>
        <begin position="6"/>
        <end position="24"/>
    </location>
</feature>
<gene>
    <name evidence="7" type="ORF">R1sor_002540</name>
</gene>
<keyword evidence="3" id="KW-0560">Oxidoreductase</keyword>
<dbReference type="Pfam" id="PF00067">
    <property type="entry name" value="p450"/>
    <property type="match status" value="1"/>
</dbReference>
<dbReference type="EMBL" id="JBJQOH010000006">
    <property type="protein sequence ID" value="KAL3684518.1"/>
    <property type="molecule type" value="Genomic_DNA"/>
</dbReference>
<dbReference type="InterPro" id="IPR036396">
    <property type="entry name" value="Cyt_P450_sf"/>
</dbReference>
<keyword evidence="4 5" id="KW-0408">Iron</keyword>
<organism evidence="7 8">
    <name type="scientific">Riccia sorocarpa</name>
    <dbReference type="NCBI Taxonomy" id="122646"/>
    <lineage>
        <taxon>Eukaryota</taxon>
        <taxon>Viridiplantae</taxon>
        <taxon>Streptophyta</taxon>
        <taxon>Embryophyta</taxon>
        <taxon>Marchantiophyta</taxon>
        <taxon>Marchantiopsida</taxon>
        <taxon>Marchantiidae</taxon>
        <taxon>Marchantiales</taxon>
        <taxon>Ricciaceae</taxon>
        <taxon>Riccia</taxon>
    </lineage>
</organism>
<protein>
    <recommendedName>
        <fullName evidence="9">Cytochrome P450</fullName>
    </recommendedName>
</protein>
<comment type="cofactor">
    <cofactor evidence="5">
        <name>heme</name>
        <dbReference type="ChEBI" id="CHEBI:30413"/>
    </cofactor>
</comment>
<dbReference type="GO" id="GO:0046872">
    <property type="term" value="F:metal ion binding"/>
    <property type="evidence" value="ECO:0007669"/>
    <property type="project" value="UniProtKB-KW"/>
</dbReference>
<evidence type="ECO:0000256" key="1">
    <source>
        <dbReference type="ARBA" id="ARBA00010617"/>
    </source>
</evidence>
<reference evidence="7 8" key="1">
    <citation type="submission" date="2024-09" db="EMBL/GenBank/DDBJ databases">
        <title>Chromosome-scale assembly of Riccia sorocarpa.</title>
        <authorList>
            <person name="Paukszto L."/>
        </authorList>
    </citation>
    <scope>NUCLEOTIDE SEQUENCE [LARGE SCALE GENOMIC DNA]</scope>
    <source>
        <strain evidence="7">LP-2024</strain>
        <tissue evidence="7">Aerial parts of the thallus</tissue>
    </source>
</reference>
<accession>A0ABD3GZX7</accession>
<dbReference type="PRINTS" id="PR00385">
    <property type="entry name" value="P450"/>
</dbReference>
<dbReference type="InterPro" id="IPR002401">
    <property type="entry name" value="Cyt_P450_E_grp-I"/>
</dbReference>
<dbReference type="Proteomes" id="UP001633002">
    <property type="component" value="Unassembled WGS sequence"/>
</dbReference>
<dbReference type="InterPro" id="IPR001128">
    <property type="entry name" value="Cyt_P450"/>
</dbReference>
<evidence type="ECO:0000313" key="7">
    <source>
        <dbReference type="EMBL" id="KAL3684518.1"/>
    </source>
</evidence>
<dbReference type="GO" id="GO:0016491">
    <property type="term" value="F:oxidoreductase activity"/>
    <property type="evidence" value="ECO:0007669"/>
    <property type="project" value="UniProtKB-KW"/>
</dbReference>
<keyword evidence="5" id="KW-0349">Heme</keyword>
<dbReference type="PANTHER" id="PTHR24296">
    <property type="entry name" value="CYTOCHROME P450"/>
    <property type="match status" value="1"/>
</dbReference>
<keyword evidence="6" id="KW-0472">Membrane</keyword>
<comment type="similarity">
    <text evidence="1">Belongs to the cytochrome P450 family.</text>
</comment>
<evidence type="ECO:0000256" key="6">
    <source>
        <dbReference type="SAM" id="Phobius"/>
    </source>
</evidence>
<evidence type="ECO:0000256" key="3">
    <source>
        <dbReference type="ARBA" id="ARBA00023002"/>
    </source>
</evidence>
<evidence type="ECO:0008006" key="9">
    <source>
        <dbReference type="Google" id="ProtNLM"/>
    </source>
</evidence>
<name>A0ABD3GZX7_9MARC</name>